<dbReference type="InterPro" id="IPR000600">
    <property type="entry name" value="ROK"/>
</dbReference>
<organism evidence="1 2">
    <name type="scientific">Nocardioides panacis</name>
    <dbReference type="NCBI Taxonomy" id="2849501"/>
    <lineage>
        <taxon>Bacteria</taxon>
        <taxon>Bacillati</taxon>
        <taxon>Actinomycetota</taxon>
        <taxon>Actinomycetes</taxon>
        <taxon>Propionibacteriales</taxon>
        <taxon>Nocardioidaceae</taxon>
        <taxon>Nocardioides</taxon>
    </lineage>
</organism>
<sequence length="399" mass="40988">MSTAFTTGQGPATPGQVFSLIRDGRALTRSDVGRITGLSRTAVAARLGALLGSGLVVEGAEPDDRGPSTGGRPPVHLRFNRAAGVVLAGAIGRSRTQLGVCDLDGAVLASVDLDQEVGPAAEDLMAQVVAAFRDLLASVGRSPDAVRAVGLSIPGTVDFDRGASLDSPIMAGWDGVELAPFLRPLTAAPVFVDNDANVMALSERRGHLERHRDLIFVKASTGIGVGIVSGGRLLRGASGAAGEIGHTKTSSAEGLPCRCGDTGCVEAVAAGWALVQTARERGHQVDHIRDVVRLAVVGDPDARHLVREAGRRIGEALASAVNLLNPEAVVVGGDLAQAYDTFVAGLRESVYSQASALATRELVIVPVTHGEQSGVVGCAAMAIREVLDSAAVDRALAHP</sequence>
<dbReference type="PANTHER" id="PTHR18964:SF173">
    <property type="entry name" value="GLUCOKINASE"/>
    <property type="match status" value="1"/>
</dbReference>
<dbReference type="EMBL" id="CP077062">
    <property type="protein sequence ID" value="QWZ07053.1"/>
    <property type="molecule type" value="Genomic_DNA"/>
</dbReference>
<keyword evidence="2" id="KW-1185">Reference proteome</keyword>
<evidence type="ECO:0000313" key="1">
    <source>
        <dbReference type="EMBL" id="QWZ07053.1"/>
    </source>
</evidence>
<dbReference type="Pfam" id="PF00480">
    <property type="entry name" value="ROK"/>
    <property type="match status" value="1"/>
</dbReference>
<dbReference type="Proteomes" id="UP000683575">
    <property type="component" value="Chromosome"/>
</dbReference>
<gene>
    <name evidence="1" type="ORF">KRR39_16300</name>
</gene>
<dbReference type="KEGG" id="nps:KRR39_16300"/>
<dbReference type="AlphaFoldDB" id="A0A975SXF1"/>
<name>A0A975SXF1_9ACTN</name>
<proteinExistence type="predicted"/>
<dbReference type="RefSeq" id="WP_216938564.1">
    <property type="nucleotide sequence ID" value="NZ_CP077062.1"/>
</dbReference>
<reference evidence="1" key="1">
    <citation type="submission" date="2021-06" db="EMBL/GenBank/DDBJ databases">
        <title>Complete genome sequence of Nocardioides sp. G188.</title>
        <authorList>
            <person name="Im W.-T."/>
        </authorList>
    </citation>
    <scope>NUCLEOTIDE SEQUENCE</scope>
    <source>
        <strain evidence="1">G188</strain>
    </source>
</reference>
<accession>A0A975SXF1</accession>
<evidence type="ECO:0000313" key="2">
    <source>
        <dbReference type="Proteomes" id="UP000683575"/>
    </source>
</evidence>
<dbReference type="PANTHER" id="PTHR18964">
    <property type="entry name" value="ROK (REPRESSOR, ORF, KINASE) FAMILY"/>
    <property type="match status" value="1"/>
</dbReference>
<protein>
    <submittedName>
        <fullName evidence="1">ROK family transcriptional regulator</fullName>
    </submittedName>
</protein>